<dbReference type="Ensembl" id="ENSOKIT00005121260.1">
    <property type="protein sequence ID" value="ENSOKIP00005113312.1"/>
    <property type="gene ID" value="ENSOKIG00005049258.1"/>
</dbReference>
<dbReference type="KEGG" id="oki:109909913"/>
<feature type="region of interest" description="Disordered" evidence="8">
    <location>
        <begin position="1"/>
        <end position="205"/>
    </location>
</feature>
<evidence type="ECO:0000256" key="7">
    <source>
        <dbReference type="PROSITE-ProRule" id="PRU00367"/>
    </source>
</evidence>
<protein>
    <submittedName>
        <fullName evidence="11">Protein PRRC2C</fullName>
    </submittedName>
</protein>
<keyword evidence="5" id="KW-0238">DNA-binding</keyword>
<evidence type="ECO:0000256" key="1">
    <source>
        <dbReference type="ARBA" id="ARBA00004123"/>
    </source>
</evidence>
<sequence>METDPALETCTESRAETGGEETREGPFTRPSPLSPNRSTAAHTPTALTSTPPQLTSSCPPKLTPAPNPSSSTLILTPTFTPFSSSTPTPNPPKLTPTPSPPPTLTHKTPPTLTSTVLNPTPTFTPTSPSLTPNNLTSKILTPRPTLPTLTPTLPTLKHSSSPSPTKLTHKPAPLPLTPPTHTPTAPLLTPSPSPPSPTVSAIPSLPPSVTHGKMSFAPGPSFFLTNGNARPPTTPTTPPITPFHTPASRQVPLPRPLGTLTLVQANQSISPVRPRVSQQALLLGRSPCSSRDQMLLRAQMLQSLTLRPSAPGTLTIPPSLRLKPPSSSLSPISRPLTPLFPPLRPRTQPSSMATDRQTPPTRRLSVPPPTLYTSVRSVPLRPRLHSPNGHRVVPPRHSPAMRPFAAAAAAHQALPIRQCTVPATSLSSQSPPTQSTPGQSQLNSGSRPLPLGSSCFDRLPPASRQLQMIALSAGSTSRFSSQTRPAANTHTPASVQSKCLVLESPPPQLDAQPQRTSDHASPAPTSSIHKANSPLPYPHYQARHIQSKGEVGRQGVREERERVGGEEEKMGEIEEGQRDKERVAGERKVTGEKKGIVEKRAERDGEKEDQRDKEEDQRDKEEDQRDKEEDQRDREKEDQRDREKEDQRDREKEDQRDREKEDQRDREKEDQRDREKEDQRDREKEDQRDREKEDQRDREKEDQRDREKEDQRDRAKEDQRDRDKVDQRDRERVGEKGLLTRKEKGEAGGEEEWMERGKQYERLRQMTGIEEEGEERMKIEGEEQRERMDVEGEEQRERMDVEEEEPGQKDAMKGEKEVGTTTDEDSPIDPHPNADPATQNHIHFDAPSHTPHNPTTQNDNPPPSGYPIDLQRPLDCPIERPPDLPHKDQEDFCENMSTQSDNHSVLSSLSSQSPPASPCLTPPSDFPPPLLPVSPSHSETLSLSESRSETISLSEREPWTQRVWPEGGRRVLTHLVEGFIIQEGLQAFPVNRSSLLLGGQEGVSQNGNTEGAELLPLTDTPQPPEHSSESERVGVATDDPLTGTRERQRGVLQCESCGKRGHAHSFHRSKRYCSTSCARRLNVGMSKRLRALSAGSQPEGRRSEINKEESVPGKPLLLRLPREIWSAHRRDYEGEEGHAVPITTRLERRAARRARRASEPAMTPSNPTVTSTEPTPAQWSVEQVWDFIHTLPGCVDVAEAFRVQEIDGQALLLLTEDHLMTSMNIKLGPALKICAHINTLRHT</sequence>
<keyword evidence="4" id="KW-0862">Zinc</keyword>
<feature type="compositionally biased region" description="Pro residues" evidence="8">
    <location>
        <begin position="915"/>
        <end position="932"/>
    </location>
</feature>
<dbReference type="CDD" id="cd09577">
    <property type="entry name" value="SAM_Ph1_2_3"/>
    <property type="match status" value="1"/>
</dbReference>
<dbReference type="RefSeq" id="XP_020364586.2">
    <property type="nucleotide sequence ID" value="XM_020508997.2"/>
</dbReference>
<evidence type="ECO:0000256" key="8">
    <source>
        <dbReference type="SAM" id="MobiDB-lite"/>
    </source>
</evidence>
<dbReference type="GO" id="GO:0042393">
    <property type="term" value="F:histone binding"/>
    <property type="evidence" value="ECO:0007669"/>
    <property type="project" value="TreeGrafter"/>
</dbReference>
<evidence type="ECO:0000256" key="4">
    <source>
        <dbReference type="ARBA" id="ARBA00022833"/>
    </source>
</evidence>
<feature type="region of interest" description="Disordered" evidence="8">
    <location>
        <begin position="1088"/>
        <end position="1110"/>
    </location>
</feature>
<dbReference type="InterPro" id="IPR001660">
    <property type="entry name" value="SAM"/>
</dbReference>
<dbReference type="RefSeq" id="XP_031652417.1">
    <property type="nucleotide sequence ID" value="XM_031796557.1"/>
</dbReference>
<dbReference type="InterPro" id="IPR038603">
    <property type="entry name" value="Znf_FCS_sf"/>
</dbReference>
<feature type="compositionally biased region" description="Basic and acidic residues" evidence="8">
    <location>
        <begin position="1099"/>
        <end position="1110"/>
    </location>
</feature>
<evidence type="ECO:0000256" key="3">
    <source>
        <dbReference type="ARBA" id="ARBA00022771"/>
    </source>
</evidence>
<evidence type="ECO:0000259" key="9">
    <source>
        <dbReference type="PROSITE" id="PS50105"/>
    </source>
</evidence>
<dbReference type="PROSITE" id="PS50105">
    <property type="entry name" value="SAM_DOMAIN"/>
    <property type="match status" value="1"/>
</dbReference>
<dbReference type="Pfam" id="PF00536">
    <property type="entry name" value="SAM_1"/>
    <property type="match status" value="1"/>
</dbReference>
<comment type="subcellular location">
    <subcellularLocation>
        <location evidence="1">Nucleus</location>
    </subcellularLocation>
</comment>
<feature type="compositionally biased region" description="Basic and acidic residues" evidence="8">
    <location>
        <begin position="754"/>
        <end position="764"/>
    </location>
</feature>
<dbReference type="GO" id="GO:0045892">
    <property type="term" value="P:negative regulation of DNA-templated transcription"/>
    <property type="evidence" value="ECO:0007669"/>
    <property type="project" value="TreeGrafter"/>
</dbReference>
<dbReference type="AlphaFoldDB" id="A0A8C7LKA6"/>
<feature type="compositionally biased region" description="Polar residues" evidence="8">
    <location>
        <begin position="1163"/>
        <end position="1175"/>
    </location>
</feature>
<feature type="region of interest" description="Disordered" evidence="8">
    <location>
        <begin position="1153"/>
        <end position="1175"/>
    </location>
</feature>
<keyword evidence="12" id="KW-1185">Reference proteome</keyword>
<feature type="compositionally biased region" description="Basic and acidic residues" evidence="8">
    <location>
        <begin position="877"/>
        <end position="890"/>
    </location>
</feature>
<feature type="compositionally biased region" description="Polar residues" evidence="8">
    <location>
        <begin position="850"/>
        <end position="859"/>
    </location>
</feature>
<feature type="compositionally biased region" description="Basic and acidic residues" evidence="8">
    <location>
        <begin position="555"/>
        <end position="747"/>
    </location>
</feature>
<feature type="compositionally biased region" description="Basic and acidic residues" evidence="8">
    <location>
        <begin position="806"/>
        <end position="818"/>
    </location>
</feature>
<dbReference type="InterPro" id="IPR012313">
    <property type="entry name" value="Znf_FCS"/>
</dbReference>
<dbReference type="PROSITE" id="PS51024">
    <property type="entry name" value="ZF_FCS"/>
    <property type="match status" value="1"/>
</dbReference>
<keyword evidence="3 7" id="KW-0863">Zinc-finger</keyword>
<dbReference type="SUPFAM" id="SSF47769">
    <property type="entry name" value="SAM/Pointed domain"/>
    <property type="match status" value="1"/>
</dbReference>
<evidence type="ECO:0000259" key="10">
    <source>
        <dbReference type="PROSITE" id="PS51024"/>
    </source>
</evidence>
<feature type="compositionally biased region" description="Pro residues" evidence="8">
    <location>
        <begin position="88"/>
        <end position="103"/>
    </location>
</feature>
<feature type="domain" description="FCS-type" evidence="10">
    <location>
        <begin position="1045"/>
        <end position="1079"/>
    </location>
</feature>
<dbReference type="Gene3D" id="1.10.150.50">
    <property type="entry name" value="Transcription Factor, Ets-1"/>
    <property type="match status" value="1"/>
</dbReference>
<feature type="region of interest" description="Disordered" evidence="8">
    <location>
        <begin position="308"/>
        <end position="391"/>
    </location>
</feature>
<name>A0A8C7LKA6_ONCKI</name>
<feature type="compositionally biased region" description="Low complexity" evidence="8">
    <location>
        <begin position="900"/>
        <end position="914"/>
    </location>
</feature>
<dbReference type="GeneID" id="109909913"/>
<dbReference type="PRINTS" id="PR01217">
    <property type="entry name" value="PRICHEXTENSN"/>
</dbReference>
<dbReference type="RefSeq" id="XP_031652418.1">
    <property type="nucleotide sequence ID" value="XM_031796558.1"/>
</dbReference>
<feature type="compositionally biased region" description="Low complexity" evidence="8">
    <location>
        <begin position="316"/>
        <end position="337"/>
    </location>
</feature>
<dbReference type="GO" id="GO:0035102">
    <property type="term" value="C:PRC1 complex"/>
    <property type="evidence" value="ECO:0007669"/>
    <property type="project" value="TreeGrafter"/>
</dbReference>
<evidence type="ECO:0000256" key="2">
    <source>
        <dbReference type="ARBA" id="ARBA00022723"/>
    </source>
</evidence>
<feature type="compositionally biased region" description="Basic and acidic residues" evidence="8">
    <location>
        <begin position="11"/>
        <end position="26"/>
    </location>
</feature>
<feature type="compositionally biased region" description="Polar residues" evidence="8">
    <location>
        <begin position="34"/>
        <end position="58"/>
    </location>
</feature>
<dbReference type="Pfam" id="PF21319">
    <property type="entry name" value="zf-FCS_1"/>
    <property type="match status" value="1"/>
</dbReference>
<dbReference type="PANTHER" id="PTHR12247">
    <property type="entry name" value="POLYCOMB GROUP PROTEIN"/>
    <property type="match status" value="1"/>
</dbReference>
<gene>
    <name evidence="11" type="primary">LOC109909913</name>
</gene>
<feature type="compositionally biased region" description="Low complexity" evidence="8">
    <location>
        <begin position="75"/>
        <end position="87"/>
    </location>
</feature>
<dbReference type="InterPro" id="IPR013761">
    <property type="entry name" value="SAM/pointed_sf"/>
</dbReference>
<feature type="region of interest" description="Disordered" evidence="8">
    <location>
        <begin position="423"/>
        <end position="459"/>
    </location>
</feature>
<reference evidence="11" key="2">
    <citation type="submission" date="2025-09" db="UniProtKB">
        <authorList>
            <consortium name="Ensembl"/>
        </authorList>
    </citation>
    <scope>IDENTIFICATION</scope>
</reference>
<dbReference type="GO" id="GO:0008270">
    <property type="term" value="F:zinc ion binding"/>
    <property type="evidence" value="ECO:0007669"/>
    <property type="project" value="UniProtKB-KW"/>
</dbReference>
<dbReference type="GO" id="GO:0003677">
    <property type="term" value="F:DNA binding"/>
    <property type="evidence" value="ECO:0007669"/>
    <property type="project" value="UniProtKB-KW"/>
</dbReference>
<dbReference type="GO" id="GO:0003682">
    <property type="term" value="F:chromatin binding"/>
    <property type="evidence" value="ECO:0007669"/>
    <property type="project" value="TreeGrafter"/>
</dbReference>
<evidence type="ECO:0000313" key="12">
    <source>
        <dbReference type="Proteomes" id="UP000694557"/>
    </source>
</evidence>
<evidence type="ECO:0000313" key="11">
    <source>
        <dbReference type="Ensembl" id="ENSOKIP00005113312.1"/>
    </source>
</evidence>
<dbReference type="InterPro" id="IPR050548">
    <property type="entry name" value="PcG_chromatin_remod_factors"/>
</dbReference>
<feature type="compositionally biased region" description="Low complexity" evidence="8">
    <location>
        <begin position="104"/>
        <end position="166"/>
    </location>
</feature>
<feature type="compositionally biased region" description="Basic and acidic residues" evidence="8">
    <location>
        <begin position="775"/>
        <end position="799"/>
    </location>
</feature>
<feature type="compositionally biased region" description="Low complexity" evidence="8">
    <location>
        <begin position="424"/>
        <end position="442"/>
    </location>
</feature>
<feature type="region of interest" description="Disordered" evidence="8">
    <location>
        <begin position="504"/>
        <end position="956"/>
    </location>
</feature>
<proteinExistence type="predicted"/>
<feature type="domain" description="SAM" evidence="9">
    <location>
        <begin position="1179"/>
        <end position="1243"/>
    </location>
</feature>
<accession>A0A8C7LKA6</accession>
<feature type="region of interest" description="Disordered" evidence="8">
    <location>
        <begin position="1001"/>
        <end position="1045"/>
    </location>
</feature>
<dbReference type="SMART" id="SM00454">
    <property type="entry name" value="SAM"/>
    <property type="match status" value="1"/>
</dbReference>
<evidence type="ECO:0000256" key="5">
    <source>
        <dbReference type="ARBA" id="ARBA00023125"/>
    </source>
</evidence>
<feature type="compositionally biased region" description="Pro residues" evidence="8">
    <location>
        <begin position="172"/>
        <end position="181"/>
    </location>
</feature>
<reference evidence="11" key="1">
    <citation type="submission" date="2025-08" db="UniProtKB">
        <authorList>
            <consortium name="Ensembl"/>
        </authorList>
    </citation>
    <scope>IDENTIFICATION</scope>
</reference>
<evidence type="ECO:0000256" key="6">
    <source>
        <dbReference type="ARBA" id="ARBA00023242"/>
    </source>
</evidence>
<keyword evidence="6" id="KW-0539">Nucleus</keyword>
<dbReference type="Proteomes" id="UP000694557">
    <property type="component" value="Unassembled WGS sequence"/>
</dbReference>
<dbReference type="Gene3D" id="3.30.60.160">
    <property type="match status" value="1"/>
</dbReference>
<feature type="compositionally biased region" description="Low complexity" evidence="8">
    <location>
        <begin position="933"/>
        <end position="953"/>
    </location>
</feature>
<feature type="compositionally biased region" description="Polar residues" evidence="8">
    <location>
        <begin position="350"/>
        <end position="360"/>
    </location>
</feature>
<keyword evidence="2" id="KW-0479">Metal-binding</keyword>
<dbReference type="GeneTree" id="ENSGT00940000162952"/>
<dbReference type="PANTHER" id="PTHR12247:SF88">
    <property type="entry name" value="POLYHOMEOTIC-LIKE PROTEIN 3"/>
    <property type="match status" value="1"/>
</dbReference>
<organism evidence="11 12">
    <name type="scientific">Oncorhynchus kisutch</name>
    <name type="common">Coho salmon</name>
    <name type="synonym">Salmo kisutch</name>
    <dbReference type="NCBI Taxonomy" id="8019"/>
    <lineage>
        <taxon>Eukaryota</taxon>
        <taxon>Metazoa</taxon>
        <taxon>Chordata</taxon>
        <taxon>Craniata</taxon>
        <taxon>Vertebrata</taxon>
        <taxon>Euteleostomi</taxon>
        <taxon>Actinopterygii</taxon>
        <taxon>Neopterygii</taxon>
        <taxon>Teleostei</taxon>
        <taxon>Protacanthopterygii</taxon>
        <taxon>Salmoniformes</taxon>
        <taxon>Salmonidae</taxon>
        <taxon>Salmoninae</taxon>
        <taxon>Oncorhynchus</taxon>
    </lineage>
</organism>